<protein>
    <recommendedName>
        <fullName evidence="2">Clr5 domain-containing protein</fullName>
    </recommendedName>
</protein>
<reference evidence="3 4" key="1">
    <citation type="journal article" date="2024" name="IMA Fungus">
        <title>Apiospora arundinis, a panoply of carbohydrate-active enzymes and secondary metabolites.</title>
        <authorList>
            <person name="Sorensen T."/>
            <person name="Petersen C."/>
            <person name="Muurmann A.T."/>
            <person name="Christiansen J.V."/>
            <person name="Brundto M.L."/>
            <person name="Overgaard C.K."/>
            <person name="Boysen A.T."/>
            <person name="Wollenberg R.D."/>
            <person name="Larsen T.O."/>
            <person name="Sorensen J.L."/>
            <person name="Nielsen K.L."/>
            <person name="Sondergaard T.E."/>
        </authorList>
    </citation>
    <scope>NUCLEOTIDE SEQUENCE [LARGE SCALE GENOMIC DNA]</scope>
    <source>
        <strain evidence="3 4">AAU 773</strain>
    </source>
</reference>
<feature type="region of interest" description="Disordered" evidence="1">
    <location>
        <begin position="1"/>
        <end position="42"/>
    </location>
</feature>
<name>A0ABR2JBN1_9PEZI</name>
<dbReference type="Proteomes" id="UP001390339">
    <property type="component" value="Unassembled WGS sequence"/>
</dbReference>
<evidence type="ECO:0000313" key="4">
    <source>
        <dbReference type="Proteomes" id="UP001390339"/>
    </source>
</evidence>
<keyword evidence="4" id="KW-1185">Reference proteome</keyword>
<organism evidence="3 4">
    <name type="scientific">Apiospora arundinis</name>
    <dbReference type="NCBI Taxonomy" id="335852"/>
    <lineage>
        <taxon>Eukaryota</taxon>
        <taxon>Fungi</taxon>
        <taxon>Dikarya</taxon>
        <taxon>Ascomycota</taxon>
        <taxon>Pezizomycotina</taxon>
        <taxon>Sordariomycetes</taxon>
        <taxon>Xylariomycetidae</taxon>
        <taxon>Amphisphaeriales</taxon>
        <taxon>Apiosporaceae</taxon>
        <taxon>Apiospora</taxon>
    </lineage>
</organism>
<accession>A0ABR2JBN1</accession>
<dbReference type="Pfam" id="PF14420">
    <property type="entry name" value="Clr5"/>
    <property type="match status" value="1"/>
</dbReference>
<feature type="compositionally biased region" description="Basic and acidic residues" evidence="1">
    <location>
        <begin position="289"/>
        <end position="311"/>
    </location>
</feature>
<dbReference type="EMBL" id="JAPCWZ010000003">
    <property type="protein sequence ID" value="KAK8875225.1"/>
    <property type="molecule type" value="Genomic_DNA"/>
</dbReference>
<proteinExistence type="predicted"/>
<evidence type="ECO:0000256" key="1">
    <source>
        <dbReference type="SAM" id="MobiDB-lite"/>
    </source>
</evidence>
<evidence type="ECO:0000313" key="3">
    <source>
        <dbReference type="EMBL" id="KAK8875225.1"/>
    </source>
</evidence>
<evidence type="ECO:0000259" key="2">
    <source>
        <dbReference type="Pfam" id="PF14420"/>
    </source>
</evidence>
<feature type="region of interest" description="Disordered" evidence="1">
    <location>
        <begin position="285"/>
        <end position="311"/>
    </location>
</feature>
<dbReference type="Gene3D" id="1.25.40.10">
    <property type="entry name" value="Tetratricopeptide repeat domain"/>
    <property type="match status" value="1"/>
</dbReference>
<dbReference type="PANTHER" id="PTHR38788">
    <property type="entry name" value="CLR5 DOMAIN-CONTAINING PROTEIN"/>
    <property type="match status" value="1"/>
</dbReference>
<feature type="domain" description="Clr5" evidence="2">
    <location>
        <begin position="163"/>
        <end position="214"/>
    </location>
</feature>
<comment type="caution">
    <text evidence="3">The sequence shown here is derived from an EMBL/GenBank/DDBJ whole genome shotgun (WGS) entry which is preliminary data.</text>
</comment>
<gene>
    <name evidence="3" type="ORF">PGQ11_005739</name>
</gene>
<dbReference type="InterPro" id="IPR025676">
    <property type="entry name" value="Clr5_dom"/>
</dbReference>
<feature type="compositionally biased region" description="Polar residues" evidence="1">
    <location>
        <begin position="20"/>
        <end position="29"/>
    </location>
</feature>
<sequence length="698" mass="78770">MTTTPYGRPILQPPSPTARPVTTASQEYSDGSRRAHNPQLPTSSIFQDNALGTFLDLNDTPSSQSYTFNIENHQANAIHPYSGIPRSSMPHDATSVSTAIGQYSIQSNPQPQQPYDGMRSILNPLMTNHTVLESSPVRSDAAQISGRSTQAPRAPRLRRPPEALWDKHKPILRTLYIEQNLPLKEVMDEMSKTYSFNASKKMYKDSFKTWNWTKHVPKEKLSWMMNKVTKCKPRKIAFRYGNMDLSEERIKKLSDPQNQTDTDEHLISGPTPSDVEYRTALSIGGRTPQESHDLHPLDEEDTSHDASSKFNYDGRPEGCNLRFLTMENLRTLQESACEAVVAGDHNTAETKFRDSLLGFRHLLSPTHDETLRAGYKLATFYANVGQMGDADAVLDWMTSKHVDVWGGRHTNTLVHHARLIKLLHQWGRTEQAEIILFKLMHDTNDLNDITDGIMLGELIHGGGSIHQVANQENLVPFPHEFQGPATITHQLKLLEWAPSVSGDTFANFLPHIIDQCEARPEELGPQELQARCILAKIHFRQVDYEGCASNLSVARQKASHLLCPSQDLPSRALLKAASQLAFTLLEVNNHRDSNAVLEDILGVLQSRPQNSDEEEDREVLLDFLWSTAAELNRQSGWSRVGPWVERCFGICIKTEGLKSKDTRAFEKMLIHGKFEYHSERKVDDIMDSSTGLFRIRLV</sequence>
<dbReference type="InterPro" id="IPR011990">
    <property type="entry name" value="TPR-like_helical_dom_sf"/>
</dbReference>
<dbReference type="PANTHER" id="PTHR38788:SF3">
    <property type="entry name" value="CLR5 DOMAIN-CONTAINING PROTEIN"/>
    <property type="match status" value="1"/>
</dbReference>
<feature type="region of interest" description="Disordered" evidence="1">
    <location>
        <begin position="136"/>
        <end position="156"/>
    </location>
</feature>